<dbReference type="EMBL" id="CP000113">
    <property type="protein sequence ID" value="ABF91559.1"/>
    <property type="molecule type" value="Genomic_DNA"/>
</dbReference>
<sequence length="309" mass="34591">MRYSGRMTSSPPPPPGAVAFVDRWRELFDARDWSGLRAHEHPDFPEAGPPRQNDSFIRGLGTSGFRVTSATLKPFVQPRWSIFRTQRLHPQPTYWCDLVLKNAKGHETEAFIALAPWEGTEGAFRASYYVAIPPKKKVAPLDLGKERQRVAKFLAKAVKDFSRVQDARPLQRLELQYSTDNGTLNVSFDLDPAAEPGRGDAMTHFGFAELLVPRWADVKDHKPSLVGLDGAKLAAREDGTWGTPEAHAKLEEHLGKMLVATLLELRDSSQFEALRASATAELGVEEYEGHFGWPDYEERGRENRIASSP</sequence>
<dbReference type="AlphaFoldDB" id="Q1DA00"/>
<dbReference type="HOGENOM" id="CLU_920785_0_0_7"/>
<dbReference type="Proteomes" id="UP000002402">
    <property type="component" value="Chromosome"/>
</dbReference>
<evidence type="ECO:0000313" key="2">
    <source>
        <dbReference type="Proteomes" id="UP000002402"/>
    </source>
</evidence>
<reference evidence="1 2" key="1">
    <citation type="journal article" date="2006" name="Proc. Natl. Acad. Sci. U.S.A.">
        <title>Evolution of sensory complexity recorded in a myxobacterial genome.</title>
        <authorList>
            <person name="Goldman B.S."/>
            <person name="Nierman W.C."/>
            <person name="Kaiser D."/>
            <person name="Slater S.C."/>
            <person name="Durkin A.S."/>
            <person name="Eisen J.A."/>
            <person name="Ronning C.M."/>
            <person name="Barbazuk W.B."/>
            <person name="Blanchard M."/>
            <person name="Field C."/>
            <person name="Halling C."/>
            <person name="Hinkle G."/>
            <person name="Iartchuk O."/>
            <person name="Kim H.S."/>
            <person name="Mackenzie C."/>
            <person name="Madupu R."/>
            <person name="Miller N."/>
            <person name="Shvartsbeyn A."/>
            <person name="Sullivan S.A."/>
            <person name="Vaudin M."/>
            <person name="Wiegand R."/>
            <person name="Kaplan H.B."/>
        </authorList>
    </citation>
    <scope>NUCLEOTIDE SEQUENCE [LARGE SCALE GENOMIC DNA]</scope>
    <source>
        <strain evidence="2">DK1622</strain>
    </source>
</reference>
<dbReference type="EnsemblBacteria" id="ABF91559">
    <property type="protein sequence ID" value="ABF91559"/>
    <property type="gene ID" value="MXAN_2303"/>
</dbReference>
<name>Q1DA00_MYXXD</name>
<gene>
    <name evidence="1" type="ordered locus">MXAN_2303</name>
</gene>
<organism evidence="1 2">
    <name type="scientific">Myxococcus xanthus (strain DK1622)</name>
    <dbReference type="NCBI Taxonomy" id="246197"/>
    <lineage>
        <taxon>Bacteria</taxon>
        <taxon>Pseudomonadati</taxon>
        <taxon>Myxococcota</taxon>
        <taxon>Myxococcia</taxon>
        <taxon>Myxococcales</taxon>
        <taxon>Cystobacterineae</taxon>
        <taxon>Myxococcaceae</taxon>
        <taxon>Myxococcus</taxon>
    </lineage>
</organism>
<evidence type="ECO:0000313" key="1">
    <source>
        <dbReference type="EMBL" id="ABF91559.1"/>
    </source>
</evidence>
<dbReference type="KEGG" id="mxa:MXAN_2303"/>
<accession>Q1DA00</accession>
<keyword evidence="2" id="KW-1185">Reference proteome</keyword>
<proteinExistence type="predicted"/>
<protein>
    <submittedName>
        <fullName evidence="1">Uncharacterized protein</fullName>
    </submittedName>
</protein>
<dbReference type="STRING" id="246197.MXAN_2303"/>